<keyword evidence="21" id="KW-1185">Reference proteome</keyword>
<dbReference type="Gene3D" id="3.50.40.10">
    <property type="entry name" value="Phenylalanyl-trna Synthetase, Chain B, domain 3"/>
    <property type="match status" value="1"/>
</dbReference>
<feature type="domain" description="TRNA-binding" evidence="17">
    <location>
        <begin position="40"/>
        <end position="149"/>
    </location>
</feature>
<dbReference type="GO" id="GO:0000049">
    <property type="term" value="F:tRNA binding"/>
    <property type="evidence" value="ECO:0007669"/>
    <property type="project" value="UniProtKB-UniRule"/>
</dbReference>
<keyword evidence="12 15" id="KW-0648">Protein biosynthesis</keyword>
<feature type="binding site" evidence="15">
    <location>
        <position position="480"/>
    </location>
    <ligand>
        <name>Mg(2+)</name>
        <dbReference type="ChEBI" id="CHEBI:18420"/>
        <note>shared with alpha subunit</note>
    </ligand>
</feature>
<evidence type="ECO:0000256" key="8">
    <source>
        <dbReference type="ARBA" id="ARBA00022741"/>
    </source>
</evidence>
<dbReference type="PANTHER" id="PTHR10947:SF0">
    <property type="entry name" value="PHENYLALANINE--TRNA LIGASE BETA SUBUNIT"/>
    <property type="match status" value="1"/>
</dbReference>
<dbReference type="InterPro" id="IPR045060">
    <property type="entry name" value="Phe-tRNA-ligase_IIc_bsu"/>
</dbReference>
<sequence length="848" mass="94924">MKVSINWLNQYVDIADVPVDDIAKALTNLGLEVEGSEDATPLQGDVVVGKILQAEQHPNADKLQVCQVDVGESEPLNIVCGAPNARADLTVAVAKIGAVLPEDFKIKAGKIRGEKSFGMLCSGSELGLSDDSDGIMELDPKLKIGRSIVDVFNLKDTVLEIGLTPNRSDCLGYVGLARDLAAKLELELKEPFVPKTFGDGTLETSEHVSVRIENQEECGRFCALYVRNVTVIPSPVWMQSRLLNSGMRPINLIVDATNYAMLENGQPVHAYDERDIGGQEIIVRRAKAGETLVTLDDQTRTLSSDDLVISDANQAVGLAGVMGGANSEVKPDTKNIVIEVANFHPSLIRKSAKRHGLHTEASHRFERGVDIDQAAFVARRVAQLIQDATKEQIDQGIEANVPVVSGNLIDIYDQVRIKSKIALRLSRVRQVTGLRTISQETCIKHLQSLGFAFLDKTDDRMLFEVPTWRLDIERETDLIEEVVRLEGYDKVPYTLPQMEIGTLPENPLIEFTDQCKFAMAEQGFSEIISFPFISTDDLKRFNVPEKHPFHQTVALANPLVEEQSFLRTSHCFSLVKALVENRRHGIKGSRLFESARNFYKIDDKVDAAYPLWSYLDTNGCHVIGRARQDHRPIERNIVAGIIDQPFQAKSWNQVEVASSFFHGKEAILDLLATFDIRDVSFKAITAQDIPWLHPTASALVMWQDQLLGYLGELHPRTAKASELDFENPPIVFELDLEPLYKAYQELRAYQSSTIKFPPVTRDLAFVVGKSVSHDQFAEAFQSFNRRKNLSSYRVFDVYQGEHLDEGKKSMAFSLQFQSDKKTLTDKEVEKEVNALIDWFKEQLSAELR</sequence>
<dbReference type="InterPro" id="IPR012340">
    <property type="entry name" value="NA-bd_OB-fold"/>
</dbReference>
<reference evidence="21" key="1">
    <citation type="submission" date="2017-04" db="EMBL/GenBank/DDBJ databases">
        <authorList>
            <person name="Varghese N."/>
            <person name="Submissions S."/>
        </authorList>
    </citation>
    <scope>NUCLEOTIDE SEQUENCE [LARGE SCALE GENOMIC DNA]</scope>
    <source>
        <strain evidence="21">RKEM611</strain>
    </source>
</reference>
<dbReference type="FunFam" id="3.50.40.10:FF:000001">
    <property type="entry name" value="Phenylalanine--tRNA ligase beta subunit"/>
    <property type="match status" value="1"/>
</dbReference>
<dbReference type="Proteomes" id="UP000192907">
    <property type="component" value="Unassembled WGS sequence"/>
</dbReference>
<evidence type="ECO:0000256" key="10">
    <source>
        <dbReference type="ARBA" id="ARBA00022842"/>
    </source>
</evidence>
<dbReference type="OrthoDB" id="5287145at2"/>
<dbReference type="GO" id="GO:0005524">
    <property type="term" value="F:ATP binding"/>
    <property type="evidence" value="ECO:0007669"/>
    <property type="project" value="UniProtKB-UniRule"/>
</dbReference>
<dbReference type="Gene3D" id="2.40.50.140">
    <property type="entry name" value="Nucleic acid-binding proteins"/>
    <property type="match status" value="1"/>
</dbReference>
<dbReference type="GO" id="GO:0009328">
    <property type="term" value="C:phenylalanine-tRNA ligase complex"/>
    <property type="evidence" value="ECO:0007669"/>
    <property type="project" value="TreeGrafter"/>
</dbReference>
<comment type="similarity">
    <text evidence="2 15">Belongs to the phenylalanyl-tRNA synthetase beta subunit family. Type 1 subfamily.</text>
</comment>
<dbReference type="SUPFAM" id="SSF46955">
    <property type="entry name" value="Putative DNA-binding domain"/>
    <property type="match status" value="1"/>
</dbReference>
<dbReference type="NCBIfam" id="TIGR00472">
    <property type="entry name" value="pheT_bact"/>
    <property type="match status" value="1"/>
</dbReference>
<dbReference type="InterPro" id="IPR009061">
    <property type="entry name" value="DNA-bd_dom_put_sf"/>
</dbReference>
<evidence type="ECO:0000256" key="5">
    <source>
        <dbReference type="ARBA" id="ARBA00022555"/>
    </source>
</evidence>
<evidence type="ECO:0000259" key="18">
    <source>
        <dbReference type="PROSITE" id="PS51447"/>
    </source>
</evidence>
<keyword evidence="6 15" id="KW-0436">Ligase</keyword>
<dbReference type="EMBL" id="FWZT01000033">
    <property type="protein sequence ID" value="SMF78800.1"/>
    <property type="molecule type" value="Genomic_DNA"/>
</dbReference>
<protein>
    <recommendedName>
        <fullName evidence="15">Phenylalanine--tRNA ligase beta subunit</fullName>
        <ecNumber evidence="15">6.1.1.20</ecNumber>
    </recommendedName>
    <alternativeName>
        <fullName evidence="15">Phenylalanyl-tRNA synthetase beta subunit</fullName>
        <shortName evidence="15">PheRS</shortName>
    </alternativeName>
</protein>
<dbReference type="GO" id="GO:0004826">
    <property type="term" value="F:phenylalanine-tRNA ligase activity"/>
    <property type="evidence" value="ECO:0007669"/>
    <property type="project" value="UniProtKB-UniRule"/>
</dbReference>
<dbReference type="Gene3D" id="3.30.56.10">
    <property type="match status" value="2"/>
</dbReference>
<keyword evidence="7 15" id="KW-0479">Metal-binding</keyword>
<feature type="binding site" evidence="15">
    <location>
        <position position="471"/>
    </location>
    <ligand>
        <name>Mg(2+)</name>
        <dbReference type="ChEBI" id="CHEBI:18420"/>
        <note>shared with alpha subunit</note>
    </ligand>
</feature>
<dbReference type="SUPFAM" id="SSF56037">
    <property type="entry name" value="PheT/TilS domain"/>
    <property type="match status" value="1"/>
</dbReference>
<dbReference type="Pfam" id="PF17759">
    <property type="entry name" value="tRNA_synthFbeta"/>
    <property type="match status" value="1"/>
</dbReference>
<evidence type="ECO:0000256" key="16">
    <source>
        <dbReference type="PROSITE-ProRule" id="PRU00209"/>
    </source>
</evidence>
<proteinExistence type="inferred from homology"/>
<dbReference type="PROSITE" id="PS50886">
    <property type="entry name" value="TRBD"/>
    <property type="match status" value="1"/>
</dbReference>
<evidence type="ECO:0000259" key="17">
    <source>
        <dbReference type="PROSITE" id="PS50886"/>
    </source>
</evidence>
<dbReference type="InterPro" id="IPR020825">
    <property type="entry name" value="Phe-tRNA_synthase-like_B3/B4"/>
</dbReference>
<evidence type="ECO:0000256" key="3">
    <source>
        <dbReference type="ARBA" id="ARBA00011209"/>
    </source>
</evidence>
<evidence type="ECO:0000256" key="13">
    <source>
        <dbReference type="ARBA" id="ARBA00023146"/>
    </source>
</evidence>
<dbReference type="InterPro" id="IPR033714">
    <property type="entry name" value="tRNA_bind_bactPheRS"/>
</dbReference>
<dbReference type="SMART" id="SM00873">
    <property type="entry name" value="B3_4"/>
    <property type="match status" value="1"/>
</dbReference>
<evidence type="ECO:0000256" key="1">
    <source>
        <dbReference type="ARBA" id="ARBA00004496"/>
    </source>
</evidence>
<evidence type="ECO:0000313" key="21">
    <source>
        <dbReference type="Proteomes" id="UP000192907"/>
    </source>
</evidence>
<evidence type="ECO:0000256" key="2">
    <source>
        <dbReference type="ARBA" id="ARBA00008653"/>
    </source>
</evidence>
<keyword evidence="4 15" id="KW-0963">Cytoplasm</keyword>
<evidence type="ECO:0000256" key="4">
    <source>
        <dbReference type="ARBA" id="ARBA00022490"/>
    </source>
</evidence>
<dbReference type="PROSITE" id="PS51447">
    <property type="entry name" value="FDX_ACB"/>
    <property type="match status" value="1"/>
</dbReference>
<dbReference type="EC" id="6.1.1.20" evidence="15"/>
<dbReference type="Pfam" id="PF03147">
    <property type="entry name" value="FDX-ACB"/>
    <property type="match status" value="1"/>
</dbReference>
<dbReference type="SUPFAM" id="SSF50249">
    <property type="entry name" value="Nucleic acid-binding proteins"/>
    <property type="match status" value="1"/>
</dbReference>
<dbReference type="Gene3D" id="3.30.930.10">
    <property type="entry name" value="Bira Bifunctional Protein, Domain 2"/>
    <property type="match status" value="1"/>
</dbReference>
<dbReference type="InterPro" id="IPR005121">
    <property type="entry name" value="Fdx_antiC-bd"/>
</dbReference>
<dbReference type="Pfam" id="PF01588">
    <property type="entry name" value="tRNA_bind"/>
    <property type="match status" value="1"/>
</dbReference>
<evidence type="ECO:0000256" key="15">
    <source>
        <dbReference type="HAMAP-Rule" id="MF_00283"/>
    </source>
</evidence>
<dbReference type="AlphaFoldDB" id="A0A1Y6CP25"/>
<dbReference type="SUPFAM" id="SSF55681">
    <property type="entry name" value="Class II aaRS and biotin synthetases"/>
    <property type="match status" value="1"/>
</dbReference>
<organism evidence="20 21">
    <name type="scientific">Pseudobacteriovorax antillogorgiicola</name>
    <dbReference type="NCBI Taxonomy" id="1513793"/>
    <lineage>
        <taxon>Bacteria</taxon>
        <taxon>Pseudomonadati</taxon>
        <taxon>Bdellovibrionota</taxon>
        <taxon>Oligoflexia</taxon>
        <taxon>Oligoflexales</taxon>
        <taxon>Pseudobacteriovoracaceae</taxon>
        <taxon>Pseudobacteriovorax</taxon>
    </lineage>
</organism>
<comment type="subunit">
    <text evidence="3 15">Tetramer of two alpha and two beta subunits.</text>
</comment>
<dbReference type="Pfam" id="PF03483">
    <property type="entry name" value="B3_4"/>
    <property type="match status" value="1"/>
</dbReference>
<keyword evidence="10 15" id="KW-0460">Magnesium</keyword>
<dbReference type="HAMAP" id="MF_00283">
    <property type="entry name" value="Phe_tRNA_synth_beta1"/>
    <property type="match status" value="1"/>
</dbReference>
<dbReference type="InterPro" id="IPR002547">
    <property type="entry name" value="tRNA-bd_dom"/>
</dbReference>
<dbReference type="InterPro" id="IPR045864">
    <property type="entry name" value="aa-tRNA-synth_II/BPL/LPL"/>
</dbReference>
<dbReference type="SMART" id="SM00874">
    <property type="entry name" value="B5"/>
    <property type="match status" value="1"/>
</dbReference>
<dbReference type="PANTHER" id="PTHR10947">
    <property type="entry name" value="PHENYLALANYL-TRNA SYNTHETASE BETA CHAIN AND LEUCINE-RICH REPEAT-CONTAINING PROTEIN 47"/>
    <property type="match status" value="1"/>
</dbReference>
<evidence type="ECO:0000256" key="12">
    <source>
        <dbReference type="ARBA" id="ARBA00022917"/>
    </source>
</evidence>
<comment type="subcellular location">
    <subcellularLocation>
        <location evidence="1 15">Cytoplasm</location>
    </subcellularLocation>
</comment>
<keyword evidence="11 16" id="KW-0694">RNA-binding</keyword>
<dbReference type="InterPro" id="IPR005146">
    <property type="entry name" value="B3/B4_tRNA-bd"/>
</dbReference>
<dbReference type="NCBIfam" id="NF045760">
    <property type="entry name" value="YtpR"/>
    <property type="match status" value="1"/>
</dbReference>
<dbReference type="Pfam" id="PF03484">
    <property type="entry name" value="B5"/>
    <property type="match status" value="1"/>
</dbReference>
<dbReference type="InterPro" id="IPR004532">
    <property type="entry name" value="Phe-tRNA-ligase_IIc_bsu_bact"/>
</dbReference>
<accession>A0A1Y6CP25</accession>
<dbReference type="PROSITE" id="PS51483">
    <property type="entry name" value="B5"/>
    <property type="match status" value="1"/>
</dbReference>
<keyword evidence="5 16" id="KW-0820">tRNA-binding</keyword>
<evidence type="ECO:0000256" key="6">
    <source>
        <dbReference type="ARBA" id="ARBA00022598"/>
    </source>
</evidence>
<keyword evidence="9 15" id="KW-0067">ATP-binding</keyword>
<dbReference type="STRING" id="1513793.SAMN06296036_1336"/>
<dbReference type="CDD" id="cd00769">
    <property type="entry name" value="PheRS_beta_core"/>
    <property type="match status" value="1"/>
</dbReference>
<evidence type="ECO:0000256" key="14">
    <source>
        <dbReference type="ARBA" id="ARBA00049255"/>
    </source>
</evidence>
<gene>
    <name evidence="15" type="primary">pheT</name>
    <name evidence="20" type="ORF">SAMN06296036_1336</name>
</gene>
<evidence type="ECO:0000259" key="19">
    <source>
        <dbReference type="PROSITE" id="PS51483"/>
    </source>
</evidence>
<comment type="catalytic activity">
    <reaction evidence="14 15">
        <text>tRNA(Phe) + L-phenylalanine + ATP = L-phenylalanyl-tRNA(Phe) + AMP + diphosphate + H(+)</text>
        <dbReference type="Rhea" id="RHEA:19413"/>
        <dbReference type="Rhea" id="RHEA-COMP:9668"/>
        <dbReference type="Rhea" id="RHEA-COMP:9699"/>
        <dbReference type="ChEBI" id="CHEBI:15378"/>
        <dbReference type="ChEBI" id="CHEBI:30616"/>
        <dbReference type="ChEBI" id="CHEBI:33019"/>
        <dbReference type="ChEBI" id="CHEBI:58095"/>
        <dbReference type="ChEBI" id="CHEBI:78442"/>
        <dbReference type="ChEBI" id="CHEBI:78531"/>
        <dbReference type="ChEBI" id="CHEBI:456215"/>
        <dbReference type="EC" id="6.1.1.20"/>
    </reaction>
</comment>
<feature type="domain" description="FDX-ACB" evidence="18">
    <location>
        <begin position="754"/>
        <end position="848"/>
    </location>
</feature>
<dbReference type="GO" id="GO:0006432">
    <property type="term" value="P:phenylalanyl-tRNA aminoacylation"/>
    <property type="evidence" value="ECO:0007669"/>
    <property type="project" value="UniProtKB-UniRule"/>
</dbReference>
<dbReference type="CDD" id="cd02796">
    <property type="entry name" value="tRNA_bind_bactPheRS"/>
    <property type="match status" value="1"/>
</dbReference>
<dbReference type="FunFam" id="3.30.70.380:FF:000001">
    <property type="entry name" value="Phenylalanine--tRNA ligase beta subunit"/>
    <property type="match status" value="1"/>
</dbReference>
<feature type="binding site" evidence="15">
    <location>
        <position position="481"/>
    </location>
    <ligand>
        <name>Mg(2+)</name>
        <dbReference type="ChEBI" id="CHEBI:18420"/>
        <note>shared with alpha subunit</note>
    </ligand>
</feature>
<dbReference type="FunFam" id="2.40.50.140:FF:000045">
    <property type="entry name" value="Phenylalanine--tRNA ligase beta subunit"/>
    <property type="match status" value="1"/>
</dbReference>
<dbReference type="InterPro" id="IPR041616">
    <property type="entry name" value="PheRS_beta_core"/>
</dbReference>
<dbReference type="InterPro" id="IPR036690">
    <property type="entry name" value="Fdx_antiC-bd_sf"/>
</dbReference>
<dbReference type="Gene3D" id="3.30.70.380">
    <property type="entry name" value="Ferrodoxin-fold anticodon-binding domain"/>
    <property type="match status" value="1"/>
</dbReference>
<comment type="cofactor">
    <cofactor evidence="15">
        <name>Mg(2+)</name>
        <dbReference type="ChEBI" id="CHEBI:18420"/>
    </cofactor>
    <text evidence="15">Binds 2 magnesium ions per tetramer.</text>
</comment>
<evidence type="ECO:0000256" key="7">
    <source>
        <dbReference type="ARBA" id="ARBA00022723"/>
    </source>
</evidence>
<feature type="binding site" evidence="15">
    <location>
        <position position="477"/>
    </location>
    <ligand>
        <name>Mg(2+)</name>
        <dbReference type="ChEBI" id="CHEBI:18420"/>
        <note>shared with alpha subunit</note>
    </ligand>
</feature>
<dbReference type="SUPFAM" id="SSF54991">
    <property type="entry name" value="Anticodon-binding domain of PheRS"/>
    <property type="match status" value="1"/>
</dbReference>
<feature type="domain" description="B5" evidence="19">
    <location>
        <begin position="416"/>
        <end position="493"/>
    </location>
</feature>
<keyword evidence="13 15" id="KW-0030">Aminoacyl-tRNA synthetase</keyword>
<evidence type="ECO:0000256" key="9">
    <source>
        <dbReference type="ARBA" id="ARBA00022840"/>
    </source>
</evidence>
<dbReference type="GO" id="GO:0000287">
    <property type="term" value="F:magnesium ion binding"/>
    <property type="evidence" value="ECO:0007669"/>
    <property type="project" value="UniProtKB-UniRule"/>
</dbReference>
<dbReference type="SMART" id="SM00896">
    <property type="entry name" value="FDX-ACB"/>
    <property type="match status" value="1"/>
</dbReference>
<name>A0A1Y6CP25_9BACT</name>
<keyword evidence="8 15" id="KW-0547">Nucleotide-binding</keyword>
<evidence type="ECO:0000256" key="11">
    <source>
        <dbReference type="ARBA" id="ARBA00022884"/>
    </source>
</evidence>
<evidence type="ECO:0000313" key="20">
    <source>
        <dbReference type="EMBL" id="SMF78800.1"/>
    </source>
</evidence>
<dbReference type="InterPro" id="IPR005147">
    <property type="entry name" value="tRNA_synthase_B5-dom"/>
</dbReference>
<dbReference type="RefSeq" id="WP_132325565.1">
    <property type="nucleotide sequence ID" value="NZ_FWZT01000033.1"/>
</dbReference>